<evidence type="ECO:0000256" key="9">
    <source>
        <dbReference type="RuleBase" id="RU003794"/>
    </source>
</evidence>
<evidence type="ECO:0000313" key="14">
    <source>
        <dbReference type="Proteomes" id="UP001596142"/>
    </source>
</evidence>
<dbReference type="RefSeq" id="WP_385939874.1">
    <property type="nucleotide sequence ID" value="NZ_JBHSOZ010000003.1"/>
</dbReference>
<dbReference type="InterPro" id="IPR000045">
    <property type="entry name" value="Prepilin_IV_endopep_pep"/>
</dbReference>
<comment type="caution">
    <text evidence="13">The sequence shown here is derived from an EMBL/GenBank/DDBJ whole genome shotgun (WGS) entry which is preliminary data.</text>
</comment>
<comment type="function">
    <text evidence="9">Plays an essential role in type IV pili and type II pseudopili formation by proteolytically removing the leader sequence from substrate proteins and subsequently monomethylating the alpha-amino group of the newly exposed N-terminal phenylalanine.</text>
</comment>
<evidence type="ECO:0000256" key="8">
    <source>
        <dbReference type="RuleBase" id="RU003793"/>
    </source>
</evidence>
<keyword evidence="3" id="KW-1003">Cell membrane</keyword>
<keyword evidence="14" id="KW-1185">Reference proteome</keyword>
<keyword evidence="9" id="KW-0645">Protease</keyword>
<keyword evidence="9" id="KW-0489">Methyltransferase</keyword>
<sequence length="242" mass="26340">MAGLTMGSFFNVAGLRVPIGTSVVSPRSHCPSCHTPLTFVDLIPFFSYFFLKGKCRTCRNSISLFYPLIELSTGFLFLSSWLVFGFTWELALSLVFLSMCMIITVSDLAYMIIPDKVLLTAGGVLLFFRMSVAPLDPWWGPFAGAFTGFVLLYVIALVSNGGIGGGDIKLFAVLGLMFGWKEVLLVFFLSICIGSMIGGLGMITGRVAKGKPLPFGPFIVLGALICLFSGEKVIKWYTGLYL</sequence>
<feature type="transmembrane region" description="Helical" evidence="10">
    <location>
        <begin position="63"/>
        <end position="84"/>
    </location>
</feature>
<dbReference type="Pfam" id="PF01478">
    <property type="entry name" value="Peptidase_A24"/>
    <property type="match status" value="1"/>
</dbReference>
<feature type="transmembrane region" description="Helical" evidence="10">
    <location>
        <begin position="90"/>
        <end position="110"/>
    </location>
</feature>
<dbReference type="Gene3D" id="1.20.120.1220">
    <property type="match status" value="1"/>
</dbReference>
<comment type="subcellular location">
    <subcellularLocation>
        <location evidence="1">Cell inner membrane</location>
        <topology evidence="1">Multi-pass membrane protein</topology>
    </subcellularLocation>
    <subcellularLocation>
        <location evidence="9">Cell membrane</location>
        <topology evidence="9">Multi-pass membrane protein</topology>
    </subcellularLocation>
</comment>
<keyword evidence="5 9" id="KW-0812">Transmembrane</keyword>
<accession>A0ABW0YRD9</accession>
<feature type="transmembrane region" description="Helical" evidence="10">
    <location>
        <begin position="141"/>
        <end position="163"/>
    </location>
</feature>
<evidence type="ECO:0000256" key="7">
    <source>
        <dbReference type="ARBA" id="ARBA00023136"/>
    </source>
</evidence>
<dbReference type="InterPro" id="IPR010627">
    <property type="entry name" value="Prepilin_pept_A24_N"/>
</dbReference>
<dbReference type="Pfam" id="PF06750">
    <property type="entry name" value="A24_N_bact"/>
    <property type="match status" value="1"/>
</dbReference>
<comment type="catalytic activity">
    <reaction evidence="9">
        <text>Typically cleaves a -Gly-|-Phe- bond to release an N-terminal, basic peptide of 5-8 residues from type IV prepilin, and then N-methylates the new N-terminal amino group, the methyl donor being S-adenosyl-L-methionine.</text>
        <dbReference type="EC" id="3.4.23.43"/>
    </reaction>
</comment>
<evidence type="ECO:0000313" key="13">
    <source>
        <dbReference type="EMBL" id="MFC5712669.1"/>
    </source>
</evidence>
<evidence type="ECO:0000256" key="4">
    <source>
        <dbReference type="ARBA" id="ARBA00022519"/>
    </source>
</evidence>
<keyword evidence="9" id="KW-0808">Transferase</keyword>
<evidence type="ECO:0000256" key="5">
    <source>
        <dbReference type="ARBA" id="ARBA00022692"/>
    </source>
</evidence>
<feature type="transmembrane region" description="Helical" evidence="10">
    <location>
        <begin position="183"/>
        <end position="203"/>
    </location>
</feature>
<keyword evidence="6 10" id="KW-1133">Transmembrane helix</keyword>
<feature type="domain" description="Prepilin peptidase A24 N-terminal" evidence="12">
    <location>
        <begin position="2"/>
        <end position="83"/>
    </location>
</feature>
<comment type="similarity">
    <text evidence="2 8">Belongs to the peptidase A24 family.</text>
</comment>
<dbReference type="PANTHER" id="PTHR30487:SF0">
    <property type="entry name" value="PREPILIN LEADER PEPTIDASE_N-METHYLTRANSFERASE-RELATED"/>
    <property type="match status" value="1"/>
</dbReference>
<dbReference type="EC" id="3.4.23.43" evidence="9"/>
<evidence type="ECO:0000259" key="11">
    <source>
        <dbReference type="Pfam" id="PF01478"/>
    </source>
</evidence>
<evidence type="ECO:0000256" key="3">
    <source>
        <dbReference type="ARBA" id="ARBA00022475"/>
    </source>
</evidence>
<reference evidence="14" key="1">
    <citation type="journal article" date="2019" name="Int. J. Syst. Evol. Microbiol.">
        <title>The Global Catalogue of Microorganisms (GCM) 10K type strain sequencing project: providing services to taxonomists for standard genome sequencing and annotation.</title>
        <authorList>
            <consortium name="The Broad Institute Genomics Platform"/>
            <consortium name="The Broad Institute Genome Sequencing Center for Infectious Disease"/>
            <person name="Wu L."/>
            <person name="Ma J."/>
        </authorList>
    </citation>
    <scope>NUCLEOTIDE SEQUENCE [LARGE SCALE GENOMIC DNA]</scope>
    <source>
        <strain evidence="14">CECT 7184</strain>
    </source>
</reference>
<feature type="transmembrane region" description="Helical" evidence="10">
    <location>
        <begin position="215"/>
        <end position="234"/>
    </location>
</feature>
<keyword evidence="9" id="KW-0511">Multifunctional enzyme</keyword>
<evidence type="ECO:0000256" key="10">
    <source>
        <dbReference type="SAM" id="Phobius"/>
    </source>
</evidence>
<feature type="domain" description="Prepilin type IV endopeptidase peptidase" evidence="11">
    <location>
        <begin position="94"/>
        <end position="198"/>
    </location>
</feature>
<dbReference type="PRINTS" id="PR00864">
    <property type="entry name" value="PREPILNPTASE"/>
</dbReference>
<evidence type="ECO:0000256" key="6">
    <source>
        <dbReference type="ARBA" id="ARBA00022989"/>
    </source>
</evidence>
<proteinExistence type="inferred from homology"/>
<dbReference type="GO" id="GO:0016787">
    <property type="term" value="F:hydrolase activity"/>
    <property type="evidence" value="ECO:0007669"/>
    <property type="project" value="UniProtKB-KW"/>
</dbReference>
<dbReference type="PANTHER" id="PTHR30487">
    <property type="entry name" value="TYPE 4 PREPILIN-LIKE PROTEINS LEADER PEPTIDE-PROCESSING ENZYME"/>
    <property type="match status" value="1"/>
</dbReference>
<keyword evidence="7 10" id="KW-0472">Membrane</keyword>
<gene>
    <name evidence="13" type="ORF">ACFPU1_07735</name>
</gene>
<dbReference type="InterPro" id="IPR014032">
    <property type="entry name" value="Peptidase_A24A_bac"/>
</dbReference>
<dbReference type="EMBL" id="JBHSOZ010000003">
    <property type="protein sequence ID" value="MFC5712669.1"/>
    <property type="molecule type" value="Genomic_DNA"/>
</dbReference>
<dbReference type="EC" id="2.1.1.-" evidence="9"/>
<protein>
    <recommendedName>
        <fullName evidence="9">Prepilin leader peptidase/N-methyltransferase</fullName>
        <ecNumber evidence="9">2.1.1.-</ecNumber>
        <ecNumber evidence="9">3.4.23.43</ecNumber>
    </recommendedName>
</protein>
<keyword evidence="4" id="KW-0997">Cell inner membrane</keyword>
<dbReference type="Proteomes" id="UP001596142">
    <property type="component" value="Unassembled WGS sequence"/>
</dbReference>
<evidence type="ECO:0000256" key="1">
    <source>
        <dbReference type="ARBA" id="ARBA00004429"/>
    </source>
</evidence>
<evidence type="ECO:0000259" key="12">
    <source>
        <dbReference type="Pfam" id="PF06750"/>
    </source>
</evidence>
<dbReference type="InterPro" id="IPR050882">
    <property type="entry name" value="Prepilin_peptidase/N-MTase"/>
</dbReference>
<keyword evidence="9 13" id="KW-0378">Hydrolase</keyword>
<organism evidence="13 14">
    <name type="scientific">Thalassorhabdus alkalitolerans</name>
    <dbReference type="NCBI Taxonomy" id="2282697"/>
    <lineage>
        <taxon>Bacteria</taxon>
        <taxon>Bacillati</taxon>
        <taxon>Bacillota</taxon>
        <taxon>Bacilli</taxon>
        <taxon>Bacillales</taxon>
        <taxon>Bacillaceae</taxon>
        <taxon>Thalassorhabdus</taxon>
    </lineage>
</organism>
<evidence type="ECO:0000256" key="2">
    <source>
        <dbReference type="ARBA" id="ARBA00005801"/>
    </source>
</evidence>
<name>A0ABW0YRD9_9BACI</name>